<protein>
    <recommendedName>
        <fullName evidence="1">Methanogenesis regulatory protein FilR1 middle domain-containing protein</fullName>
    </recommendedName>
</protein>
<organism evidence="2 3">
    <name type="scientific">Methanotorris formicicus Mc-S-70</name>
    <dbReference type="NCBI Taxonomy" id="647171"/>
    <lineage>
        <taxon>Archaea</taxon>
        <taxon>Methanobacteriati</taxon>
        <taxon>Methanobacteriota</taxon>
        <taxon>Methanomada group</taxon>
        <taxon>Methanococci</taxon>
        <taxon>Methanococcales</taxon>
        <taxon>Methanocaldococcaceae</taxon>
        <taxon>Methanotorris</taxon>
    </lineage>
</organism>
<name>H1KYX9_9EURY</name>
<feature type="domain" description="Methanogenesis regulatory protein FilR1 middle" evidence="1">
    <location>
        <begin position="14"/>
        <end position="141"/>
    </location>
</feature>
<sequence length="149" mass="17597">MENCEIVKNSSECIYELHEEFIKNIKLSNAIYGISSIYHPDYPLMFLKLAKSGKNIRLILTERVFNKVKEKNPKELSEYLELDNAKMYVVKDTKLAMVISDRFLYLSLYFKNGVYDVGEFLISYDKSALMWGEELFDYYLKKSKEIDKI</sequence>
<comment type="caution">
    <text evidence="2">The sequence shown here is derived from an EMBL/GenBank/DDBJ whole genome shotgun (WGS) entry which is preliminary data.</text>
</comment>
<reference evidence="2 3" key="1">
    <citation type="submission" date="2011-09" db="EMBL/GenBank/DDBJ databases">
        <title>The draft genome of Methanotorris formicicus Mc-S-70.</title>
        <authorList>
            <consortium name="US DOE Joint Genome Institute (JGI-PGF)"/>
            <person name="Lucas S."/>
            <person name="Han J."/>
            <person name="Lapidus A."/>
            <person name="Cheng J.-F."/>
            <person name="Goodwin L."/>
            <person name="Pitluck S."/>
            <person name="Peters L."/>
            <person name="Land M.L."/>
            <person name="Hauser L."/>
            <person name="Sieprawska-Lupa M."/>
            <person name="Takai K."/>
            <person name="Miyazaki J."/>
            <person name="Whitman W."/>
            <person name="Woyke T.J."/>
        </authorList>
    </citation>
    <scope>NUCLEOTIDE SEQUENCE [LARGE SCALE GENOMIC DNA]</scope>
    <source>
        <strain evidence="2 3">Mc-S-70</strain>
    </source>
</reference>
<accession>H1KYX9</accession>
<dbReference type="InterPro" id="IPR013561">
    <property type="entry name" value="FilR1_middle_dom"/>
</dbReference>
<dbReference type="OrthoDB" id="11410at2157"/>
<dbReference type="Pfam" id="PF08350">
    <property type="entry name" value="FilR1_middle"/>
    <property type="match status" value="1"/>
</dbReference>
<proteinExistence type="predicted"/>
<evidence type="ECO:0000313" key="3">
    <source>
        <dbReference type="Proteomes" id="UP000003706"/>
    </source>
</evidence>
<evidence type="ECO:0000259" key="1">
    <source>
        <dbReference type="Pfam" id="PF08350"/>
    </source>
</evidence>
<dbReference type="AlphaFoldDB" id="H1KYX9"/>
<keyword evidence="3" id="KW-1185">Reference proteome</keyword>
<dbReference type="EMBL" id="AGJL01000021">
    <property type="protein sequence ID" value="EHP86714.1"/>
    <property type="molecule type" value="Genomic_DNA"/>
</dbReference>
<evidence type="ECO:0000313" key="2">
    <source>
        <dbReference type="EMBL" id="EHP86714.1"/>
    </source>
</evidence>
<gene>
    <name evidence="2" type="ORF">MetfoDRAFT_1002</name>
</gene>
<dbReference type="RefSeq" id="WP_007044434.1">
    <property type="nucleotide sequence ID" value="NZ_AGJL01000021.1"/>
</dbReference>
<dbReference type="Proteomes" id="UP000003706">
    <property type="component" value="Unassembled WGS sequence"/>
</dbReference>